<proteinExistence type="predicted"/>
<dbReference type="RefSeq" id="XP_001442281.1">
    <property type="nucleotide sequence ID" value="XM_001442244.1"/>
</dbReference>
<protein>
    <submittedName>
        <fullName evidence="2">Uncharacterized protein</fullName>
    </submittedName>
</protein>
<name>A0CVR7_PARTE</name>
<dbReference type="Proteomes" id="UP000000600">
    <property type="component" value="Unassembled WGS sequence"/>
</dbReference>
<evidence type="ECO:0000313" key="3">
    <source>
        <dbReference type="Proteomes" id="UP000000600"/>
    </source>
</evidence>
<dbReference type="GeneID" id="5028070"/>
<dbReference type="KEGG" id="ptm:GSPATT00039045001"/>
<dbReference type="AlphaFoldDB" id="A0CVR7"/>
<feature type="region of interest" description="Disordered" evidence="1">
    <location>
        <begin position="85"/>
        <end position="122"/>
    </location>
</feature>
<sequence>MHQLNANYVNSYAKREKAKRFIMTKIKRSCSIDLISILYSLPSKTANTPSFRENLNSRKRSLSNLVSKHFQDSNRLQEFNMTQMDGPIQTNDKQQKQLNDSSSKSMPSQNQSNTNRQQDDLNNNYEYRKGDVNFRQFHKNFYQDVLQLEALYYQLSQLGFQRSAPLQLPPILSYFLYSLIMHRADQQKLSRQFLDIYEDDEYYSKLRMFYSEYFKQASLDTSMLFYKVSFYSNPQDYMAFENILFKYITNMIPYLKLDYKMLLDDFLLYFSLSGLQQKSIECYVTDDSFFRKNNIAIGNIRFVFKQKDGLLLDFKQPIGKFENKQFLDYSQFQAEFAQQLSSVEPIKLFNSYLSEPHSERTIILLILADIYLNKSIFKNLNFDLIDSKQKNNIISLSQIYLEIQINSNQ</sequence>
<organism evidence="2 3">
    <name type="scientific">Paramecium tetraurelia</name>
    <dbReference type="NCBI Taxonomy" id="5888"/>
    <lineage>
        <taxon>Eukaryota</taxon>
        <taxon>Sar</taxon>
        <taxon>Alveolata</taxon>
        <taxon>Ciliophora</taxon>
        <taxon>Intramacronucleata</taxon>
        <taxon>Oligohymenophorea</taxon>
        <taxon>Peniculida</taxon>
        <taxon>Parameciidae</taxon>
        <taxon>Paramecium</taxon>
    </lineage>
</organism>
<evidence type="ECO:0000313" key="2">
    <source>
        <dbReference type="EMBL" id="CAK74884.1"/>
    </source>
</evidence>
<keyword evidence="3" id="KW-1185">Reference proteome</keyword>
<accession>A0CVR7</accession>
<feature type="compositionally biased region" description="Polar residues" evidence="1">
    <location>
        <begin position="85"/>
        <end position="100"/>
    </location>
</feature>
<dbReference type="OrthoDB" id="10401661at2759"/>
<reference evidence="2 3" key="1">
    <citation type="journal article" date="2006" name="Nature">
        <title>Global trends of whole-genome duplications revealed by the ciliate Paramecium tetraurelia.</title>
        <authorList>
            <consortium name="Genoscope"/>
            <person name="Aury J.-M."/>
            <person name="Jaillon O."/>
            <person name="Duret L."/>
            <person name="Noel B."/>
            <person name="Jubin C."/>
            <person name="Porcel B.M."/>
            <person name="Segurens B."/>
            <person name="Daubin V."/>
            <person name="Anthouard V."/>
            <person name="Aiach N."/>
            <person name="Arnaiz O."/>
            <person name="Billaut A."/>
            <person name="Beisson J."/>
            <person name="Blanc I."/>
            <person name="Bouhouche K."/>
            <person name="Camara F."/>
            <person name="Duharcourt S."/>
            <person name="Guigo R."/>
            <person name="Gogendeau D."/>
            <person name="Katinka M."/>
            <person name="Keller A.-M."/>
            <person name="Kissmehl R."/>
            <person name="Klotz C."/>
            <person name="Koll F."/>
            <person name="Le Moue A."/>
            <person name="Lepere C."/>
            <person name="Malinsky S."/>
            <person name="Nowacki M."/>
            <person name="Nowak J.K."/>
            <person name="Plattner H."/>
            <person name="Poulain J."/>
            <person name="Ruiz F."/>
            <person name="Serrano V."/>
            <person name="Zagulski M."/>
            <person name="Dessen P."/>
            <person name="Betermier M."/>
            <person name="Weissenbach J."/>
            <person name="Scarpelli C."/>
            <person name="Schachter V."/>
            <person name="Sperling L."/>
            <person name="Meyer E."/>
            <person name="Cohen J."/>
            <person name="Wincker P."/>
        </authorList>
    </citation>
    <scope>NUCLEOTIDE SEQUENCE [LARGE SCALE GENOMIC DNA]</scope>
    <source>
        <strain evidence="2 3">Stock d4-2</strain>
    </source>
</reference>
<feature type="compositionally biased region" description="Low complexity" evidence="1">
    <location>
        <begin position="101"/>
        <end position="113"/>
    </location>
</feature>
<dbReference type="OMA" id="TENRICS"/>
<dbReference type="EMBL" id="CT868201">
    <property type="protein sequence ID" value="CAK74884.1"/>
    <property type="molecule type" value="Genomic_DNA"/>
</dbReference>
<dbReference type="HOGENOM" id="CLU_673476_0_0_1"/>
<evidence type="ECO:0000256" key="1">
    <source>
        <dbReference type="SAM" id="MobiDB-lite"/>
    </source>
</evidence>
<dbReference type="InParanoid" id="A0CVR7"/>
<gene>
    <name evidence="2" type="ORF">GSPATT00039045001</name>
</gene>